<keyword evidence="9" id="KW-1185">Reference proteome</keyword>
<reference evidence="8 9" key="1">
    <citation type="journal article" date="2009" name="Stand. Genomic Sci.">
        <title>Complete genome sequence of Stackebrandtia nassauensis type strain (LLR-40K-21).</title>
        <authorList>
            <person name="Munk C."/>
            <person name="Lapidus A."/>
            <person name="Copeland A."/>
            <person name="Jando M."/>
            <person name="Mayilraj S."/>
            <person name="Glavina Del Rio T."/>
            <person name="Nolan M."/>
            <person name="Chen F."/>
            <person name="Lucas S."/>
            <person name="Tice H."/>
            <person name="Cheng J.F."/>
            <person name="Han C."/>
            <person name="Detter J.C."/>
            <person name="Bruce D."/>
            <person name="Goodwin L."/>
            <person name="Chain P."/>
            <person name="Pitluck S."/>
            <person name="Goker M."/>
            <person name="Ovchinikova G."/>
            <person name="Pati A."/>
            <person name="Ivanova N."/>
            <person name="Mavromatis K."/>
            <person name="Chen A."/>
            <person name="Palaniappan K."/>
            <person name="Land M."/>
            <person name="Hauser L."/>
            <person name="Chang Y.J."/>
            <person name="Jeffries C.D."/>
            <person name="Bristow J."/>
            <person name="Eisen J.A."/>
            <person name="Markowitz V."/>
            <person name="Hugenholtz P."/>
            <person name="Kyrpides N.C."/>
            <person name="Klenk H.P."/>
        </authorList>
    </citation>
    <scope>NUCLEOTIDE SEQUENCE [LARGE SCALE GENOMIC DNA]</scope>
    <source>
        <strain evidence="9">DSM 44728 / CIP 108903 / NRRL B-16338 / NBRC 102104 / LLR-40K-21</strain>
    </source>
</reference>
<proteinExistence type="inferred from homology"/>
<dbReference type="PROSITE" id="PS50005">
    <property type="entry name" value="TPR"/>
    <property type="match status" value="2"/>
</dbReference>
<organism evidence="8 9">
    <name type="scientific">Stackebrandtia nassauensis (strain DSM 44728 / CIP 108903 / NRRL B-16338 / NBRC 102104 / LLR-40K-21)</name>
    <dbReference type="NCBI Taxonomy" id="446470"/>
    <lineage>
        <taxon>Bacteria</taxon>
        <taxon>Bacillati</taxon>
        <taxon>Actinomycetota</taxon>
        <taxon>Actinomycetes</taxon>
        <taxon>Glycomycetales</taxon>
        <taxon>Glycomycetaceae</taxon>
        <taxon>Stackebrandtia</taxon>
    </lineage>
</organism>
<dbReference type="SUPFAM" id="SSF48452">
    <property type="entry name" value="TPR-like"/>
    <property type="match status" value="3"/>
</dbReference>
<dbReference type="AlphaFoldDB" id="D3PUW9"/>
<dbReference type="GO" id="GO:0000160">
    <property type="term" value="P:phosphorelay signal transduction system"/>
    <property type="evidence" value="ECO:0007669"/>
    <property type="project" value="InterPro"/>
</dbReference>
<dbReference type="InterPro" id="IPR016032">
    <property type="entry name" value="Sig_transdc_resp-reg_C-effctor"/>
</dbReference>
<dbReference type="KEGG" id="sna:Snas_5360"/>
<dbReference type="GO" id="GO:0043531">
    <property type="term" value="F:ADP binding"/>
    <property type="evidence" value="ECO:0007669"/>
    <property type="project" value="InterPro"/>
</dbReference>
<evidence type="ECO:0000256" key="2">
    <source>
        <dbReference type="ARBA" id="ARBA00023015"/>
    </source>
</evidence>
<dbReference type="InterPro" id="IPR041664">
    <property type="entry name" value="AAA_16"/>
</dbReference>
<dbReference type="Gene3D" id="3.40.50.300">
    <property type="entry name" value="P-loop containing nucleotide triphosphate hydrolases"/>
    <property type="match status" value="1"/>
</dbReference>
<keyword evidence="4" id="KW-0804">Transcription</keyword>
<dbReference type="SMART" id="SM01043">
    <property type="entry name" value="BTAD"/>
    <property type="match status" value="1"/>
</dbReference>
<dbReference type="OrthoDB" id="7628974at2"/>
<protein>
    <submittedName>
        <fullName evidence="8">Transcriptional regulator, SARP family</fullName>
    </submittedName>
</protein>
<dbReference type="EMBL" id="CP001778">
    <property type="protein sequence ID" value="ADD44993.1"/>
    <property type="molecule type" value="Genomic_DNA"/>
</dbReference>
<evidence type="ECO:0000313" key="9">
    <source>
        <dbReference type="Proteomes" id="UP000000844"/>
    </source>
</evidence>
<dbReference type="GO" id="GO:0006355">
    <property type="term" value="P:regulation of DNA-templated transcription"/>
    <property type="evidence" value="ECO:0007669"/>
    <property type="project" value="InterPro"/>
</dbReference>
<dbReference type="InterPro" id="IPR005158">
    <property type="entry name" value="BTAD"/>
</dbReference>
<dbReference type="Pfam" id="PF03704">
    <property type="entry name" value="BTAD"/>
    <property type="match status" value="1"/>
</dbReference>
<dbReference type="Pfam" id="PF13424">
    <property type="entry name" value="TPR_12"/>
    <property type="match status" value="1"/>
</dbReference>
<dbReference type="Pfam" id="PF13191">
    <property type="entry name" value="AAA_16"/>
    <property type="match status" value="1"/>
</dbReference>
<dbReference type="Gene3D" id="1.25.40.10">
    <property type="entry name" value="Tetratricopeptide repeat domain"/>
    <property type="match status" value="2"/>
</dbReference>
<dbReference type="STRING" id="446470.Snas_5360"/>
<dbReference type="SUPFAM" id="SSF52540">
    <property type="entry name" value="P-loop containing nucleoside triphosphate hydrolases"/>
    <property type="match status" value="1"/>
</dbReference>
<feature type="repeat" description="TPR" evidence="5">
    <location>
        <begin position="833"/>
        <end position="866"/>
    </location>
</feature>
<dbReference type="HOGENOM" id="CLU_004665_2_0_11"/>
<dbReference type="Pfam" id="PF00486">
    <property type="entry name" value="Trans_reg_C"/>
    <property type="match status" value="1"/>
</dbReference>
<evidence type="ECO:0000313" key="8">
    <source>
        <dbReference type="EMBL" id="ADD44993.1"/>
    </source>
</evidence>
<feature type="repeat" description="TPR" evidence="5">
    <location>
        <begin position="793"/>
        <end position="826"/>
    </location>
</feature>
<dbReference type="InterPro" id="IPR027417">
    <property type="entry name" value="P-loop_NTPase"/>
</dbReference>
<evidence type="ECO:0000256" key="1">
    <source>
        <dbReference type="ARBA" id="ARBA00005820"/>
    </source>
</evidence>
<dbReference type="CDD" id="cd15831">
    <property type="entry name" value="BTAD"/>
    <property type="match status" value="1"/>
</dbReference>
<feature type="DNA-binding region" description="OmpR/PhoB-type" evidence="6">
    <location>
        <begin position="1"/>
        <end position="94"/>
    </location>
</feature>
<dbReference type="InterPro" id="IPR001867">
    <property type="entry name" value="OmpR/PhoB-type_DNA-bd"/>
</dbReference>
<dbReference type="InterPro" id="IPR051677">
    <property type="entry name" value="AfsR-DnrI-RedD_regulator"/>
</dbReference>
<comment type="similarity">
    <text evidence="1">Belongs to the AfsR/DnrI/RedD regulatory family.</text>
</comment>
<dbReference type="Proteomes" id="UP000000844">
    <property type="component" value="Chromosome"/>
</dbReference>
<dbReference type="PANTHER" id="PTHR35807">
    <property type="entry name" value="TRANSCRIPTIONAL REGULATOR REDD-RELATED"/>
    <property type="match status" value="1"/>
</dbReference>
<dbReference type="SMART" id="SM00862">
    <property type="entry name" value="Trans_reg_C"/>
    <property type="match status" value="1"/>
</dbReference>
<dbReference type="PRINTS" id="PR00364">
    <property type="entry name" value="DISEASERSIST"/>
</dbReference>
<dbReference type="PROSITE" id="PS51755">
    <property type="entry name" value="OMPR_PHOB"/>
    <property type="match status" value="1"/>
</dbReference>
<keyword evidence="2" id="KW-0805">Transcription regulation</keyword>
<evidence type="ECO:0000256" key="3">
    <source>
        <dbReference type="ARBA" id="ARBA00023125"/>
    </source>
</evidence>
<dbReference type="PANTHER" id="PTHR35807:SF1">
    <property type="entry name" value="TRANSCRIPTIONAL REGULATOR REDD"/>
    <property type="match status" value="1"/>
</dbReference>
<evidence type="ECO:0000259" key="7">
    <source>
        <dbReference type="PROSITE" id="PS51755"/>
    </source>
</evidence>
<dbReference type="eggNOG" id="COG3629">
    <property type="taxonomic scope" value="Bacteria"/>
</dbReference>
<accession>D3PUW9</accession>
<keyword evidence="5" id="KW-0802">TPR repeat</keyword>
<gene>
    <name evidence="8" type="ordered locus">Snas_5360</name>
</gene>
<feature type="domain" description="OmpR/PhoB-type" evidence="7">
    <location>
        <begin position="1"/>
        <end position="94"/>
    </location>
</feature>
<dbReference type="InterPro" id="IPR011990">
    <property type="entry name" value="TPR-like_helical_dom_sf"/>
</dbReference>
<dbReference type="eggNOG" id="COG0457">
    <property type="taxonomic scope" value="Bacteria"/>
</dbReference>
<evidence type="ECO:0000256" key="4">
    <source>
        <dbReference type="ARBA" id="ARBA00023163"/>
    </source>
</evidence>
<dbReference type="Gene3D" id="1.10.10.10">
    <property type="entry name" value="Winged helix-like DNA-binding domain superfamily/Winged helix DNA-binding domain"/>
    <property type="match status" value="2"/>
</dbReference>
<evidence type="ECO:0000256" key="5">
    <source>
        <dbReference type="PROSITE-ProRule" id="PRU00339"/>
    </source>
</evidence>
<evidence type="ECO:0000256" key="6">
    <source>
        <dbReference type="PROSITE-ProRule" id="PRU01091"/>
    </source>
</evidence>
<keyword evidence="3 6" id="KW-0238">DNA-binding</keyword>
<dbReference type="InterPro" id="IPR036388">
    <property type="entry name" value="WH-like_DNA-bd_sf"/>
</dbReference>
<sequence length="913" mass="100046">MEVRVLGTVQVISNGQPILRARRRERLLLGLLALEANRSITTSRLEQLLWDGDAPKNPRQVIRVYISRLRTQLEAADSSLVELAHEGTGYVLHIAPERVDALRFEAEVAAARAVPDPHERGRCLAAALALWRGPLLDGAADELLRDRIGQRLHEQRLAAEELRVEAELEAGHHEALLPELAELTVRYPLREKLIAARMTALHRSHRTSEALALYRTATTEHREQSGLDFSDALKALHVAILRADELTSDDPEAPGASTPVPAQLPSDLARYVGRQPEIHALTAAVSGTTRGRARVFAVDGMAGVGKSALVIHAAHRVADRFPDGQLYVNLHGFTHGSQPVSPVDVLDRMLRALGIPADKIPRLTDDRAAVFRSLLANRKLLIILDNAASEDQVEPLLPAAEGCLVFITSRIRLSGLDDIHLLSLSPLSIEDSMELFRQIAGPDRIGGDTETLAAIVGICGNLPLAVRIAAARLRDQPQWTISSLLERLRNGDAPLSELAIGHRGVAKALELSYRHLDAPAQRMFRLLGLAPAMPVDAQAAAALADTTTRSAETVLSTLTSARMLDSQATDRYQFHDLTKHYAADKADRDETAESRREALKRLLDHYLNLVMLAAHRLEPAQITLKGDANPNAIPDHAAALSWLDDRRHQLKAAVIAGNTEGFHGQVWDLCARMTGYYRLRGHYEDWLTTLQRGLSSATALDDDQARAYMLVRLILPYQATGDTARAFSNAEEAASLFERHGNDIMQAAALNNLGWLVVESAERTNTDAIDSARRHLEKALELCTGLANANGQVKVLVNLGDLCRMRDQCDEALRHYDRALSLARETGQADDQSAALYGIGLTHIEQREYSSAIDPLTEALNLSRQAGALARIPGCLENLGNAHKELGQLEQASRYHQELEDLLAGDDSALTCP</sequence>
<dbReference type="GO" id="GO:0003677">
    <property type="term" value="F:DNA binding"/>
    <property type="evidence" value="ECO:0007669"/>
    <property type="project" value="UniProtKB-UniRule"/>
</dbReference>
<dbReference type="SMART" id="SM00028">
    <property type="entry name" value="TPR"/>
    <property type="match status" value="3"/>
</dbReference>
<dbReference type="eggNOG" id="COG3903">
    <property type="taxonomic scope" value="Bacteria"/>
</dbReference>
<dbReference type="InterPro" id="IPR019734">
    <property type="entry name" value="TPR_rpt"/>
</dbReference>
<dbReference type="SUPFAM" id="SSF46894">
    <property type="entry name" value="C-terminal effector domain of the bipartite response regulators"/>
    <property type="match status" value="1"/>
</dbReference>
<name>D3PUW9_STANL</name>